<gene>
    <name evidence="2" type="primary">Prph</name>
    <name evidence="2" type="ORF">PITSOR_R15373</name>
</gene>
<name>A0A851FMD3_PITSO</name>
<feature type="compositionally biased region" description="Low complexity" evidence="1">
    <location>
        <begin position="77"/>
        <end position="87"/>
    </location>
</feature>
<organism evidence="2 3">
    <name type="scientific">Pitta sordida</name>
    <name type="common">Hooded pitta</name>
    <dbReference type="NCBI Taxonomy" id="9163"/>
    <lineage>
        <taxon>Eukaryota</taxon>
        <taxon>Metazoa</taxon>
        <taxon>Chordata</taxon>
        <taxon>Craniata</taxon>
        <taxon>Vertebrata</taxon>
        <taxon>Euteleostomi</taxon>
        <taxon>Archelosauria</taxon>
        <taxon>Archosauria</taxon>
        <taxon>Dinosauria</taxon>
        <taxon>Saurischia</taxon>
        <taxon>Theropoda</taxon>
        <taxon>Coelurosauria</taxon>
        <taxon>Aves</taxon>
        <taxon>Neognathae</taxon>
        <taxon>Neoaves</taxon>
        <taxon>Telluraves</taxon>
        <taxon>Australaves</taxon>
        <taxon>Passeriformes</taxon>
        <taxon>Pittidae</taxon>
        <taxon>Pitta</taxon>
    </lineage>
</organism>
<keyword evidence="3" id="KW-1185">Reference proteome</keyword>
<dbReference type="Proteomes" id="UP000633448">
    <property type="component" value="Unassembled WGS sequence"/>
</dbReference>
<feature type="non-terminal residue" evidence="2">
    <location>
        <position position="87"/>
    </location>
</feature>
<dbReference type="PANTHER" id="PTHR45652">
    <property type="entry name" value="GLIAL FIBRILLARY ACIDIC PROTEIN"/>
    <property type="match status" value="1"/>
</dbReference>
<dbReference type="Gene3D" id="1.20.5.500">
    <property type="entry name" value="Single helix bin"/>
    <property type="match status" value="1"/>
</dbReference>
<evidence type="ECO:0000313" key="3">
    <source>
        <dbReference type="Proteomes" id="UP000633448"/>
    </source>
</evidence>
<dbReference type="GO" id="GO:0005737">
    <property type="term" value="C:cytoplasm"/>
    <property type="evidence" value="ECO:0007669"/>
    <property type="project" value="TreeGrafter"/>
</dbReference>
<feature type="non-terminal residue" evidence="2">
    <location>
        <position position="1"/>
    </location>
</feature>
<dbReference type="GO" id="GO:0045109">
    <property type="term" value="P:intermediate filament organization"/>
    <property type="evidence" value="ECO:0007669"/>
    <property type="project" value="TreeGrafter"/>
</dbReference>
<proteinExistence type="predicted"/>
<dbReference type="GO" id="GO:0005886">
    <property type="term" value="C:plasma membrane"/>
    <property type="evidence" value="ECO:0007669"/>
    <property type="project" value="TreeGrafter"/>
</dbReference>
<sequence length="87" mass="9147">SQFADLSDAANRNHEALRLAKHEMNESRRQIQSLTCEVDGLKGMVRAGGDAWHGGGVRAQPSPQHSSLSRPPKTERGAAAADAGDGG</sequence>
<accession>A0A851FMD3</accession>
<dbReference type="GO" id="GO:0005200">
    <property type="term" value="F:structural constituent of cytoskeleton"/>
    <property type="evidence" value="ECO:0007669"/>
    <property type="project" value="TreeGrafter"/>
</dbReference>
<dbReference type="PANTHER" id="PTHR45652:SF14">
    <property type="entry name" value="PERIPHERIN"/>
    <property type="match status" value="1"/>
</dbReference>
<dbReference type="GO" id="GO:0030424">
    <property type="term" value="C:axon"/>
    <property type="evidence" value="ECO:0007669"/>
    <property type="project" value="TreeGrafter"/>
</dbReference>
<protein>
    <submittedName>
        <fullName evidence="2">PERI protein</fullName>
    </submittedName>
</protein>
<evidence type="ECO:0000313" key="2">
    <source>
        <dbReference type="EMBL" id="NWI93990.1"/>
    </source>
</evidence>
<evidence type="ECO:0000256" key="1">
    <source>
        <dbReference type="SAM" id="MobiDB-lite"/>
    </source>
</evidence>
<dbReference type="GO" id="GO:0045098">
    <property type="term" value="C:type III intermediate filament"/>
    <property type="evidence" value="ECO:0007669"/>
    <property type="project" value="TreeGrafter"/>
</dbReference>
<dbReference type="EMBL" id="WEKX01020572">
    <property type="protein sequence ID" value="NWI93990.1"/>
    <property type="molecule type" value="Genomic_DNA"/>
</dbReference>
<feature type="region of interest" description="Disordered" evidence="1">
    <location>
        <begin position="47"/>
        <end position="87"/>
    </location>
</feature>
<dbReference type="OrthoDB" id="2441647at2759"/>
<comment type="caution">
    <text evidence="2">The sequence shown here is derived from an EMBL/GenBank/DDBJ whole genome shotgun (WGS) entry which is preliminary data.</text>
</comment>
<reference evidence="2" key="1">
    <citation type="submission" date="2019-10" db="EMBL/GenBank/DDBJ databases">
        <title>Bird 10,000 Genomes (B10K) Project - Family phase.</title>
        <authorList>
            <person name="Zhang G."/>
        </authorList>
    </citation>
    <scope>NUCLEOTIDE SEQUENCE</scope>
    <source>
        <strain evidence="2">B10K-DU-002-53</strain>
        <tissue evidence="2">Muscle</tissue>
    </source>
</reference>
<dbReference type="InterPro" id="IPR050405">
    <property type="entry name" value="Intermediate_filament"/>
</dbReference>
<dbReference type="AlphaFoldDB" id="A0A851FMD3"/>